<keyword evidence="5 10" id="KW-0547">Nucleotide-binding</keyword>
<name>A0A1G2B7H9_9BACT</name>
<dbReference type="Gene3D" id="2.170.220.10">
    <property type="match status" value="1"/>
</dbReference>
<evidence type="ECO:0000256" key="3">
    <source>
        <dbReference type="ARBA" id="ARBA00018753"/>
    </source>
</evidence>
<sequence>MKPTFYVTTPIYYVNDKPHIGHAYSTLLADCLSRWHGAQGEETFFSVGTDEHGAKIAEAAAKAGKKPEVFVDEVSAEFQTAWKALNIEASDFIRTTEERHKTVVVSFMNKLKADGHVYEGEYEGMYCVGCERFYTERELNEKGECPDHKRKPKLIKEKNWFFKLQPFVSEIIRDIESGKMEMYPEKRKNEVLSVLRGGIEDFSVSRQNVAWGIPLPFDTKQNIYVWVEALQNYISVLGYNADEAHQGANFKKFWPANVQVLGKDISKFHCIFWPALLKAAGLRVSKRFLITGFFTVDGQKMSKTLGNVIDPNDLVAKFGADGARYLILAQFAVGEDGDIKAEKFVEKYNADLANNIGNLVSRVATMATKYCAGVVAATKFRKNIGEYKKSFAKAMEQGQVYDAIEAVIQCAASVNKAIEVYKPWEKAKDEAHSSELKKMVSTWVGEVAEIGTMLAPFTPEAAAKITQAFADPNHIHNPGILFPKIK</sequence>
<accession>A0A1G2B7H9</accession>
<comment type="function">
    <text evidence="1">Is required not only for elongation of protein synthesis but also for the initiation of all mRNA translation through initiator tRNA(fMet) aminoacylation.</text>
</comment>
<dbReference type="PANTHER" id="PTHR43326:SF1">
    <property type="entry name" value="METHIONINE--TRNA LIGASE, MITOCHONDRIAL"/>
    <property type="match status" value="1"/>
</dbReference>
<dbReference type="InterPro" id="IPR014729">
    <property type="entry name" value="Rossmann-like_a/b/a_fold"/>
</dbReference>
<dbReference type="InterPro" id="IPR014758">
    <property type="entry name" value="Met-tRNA_synth"/>
</dbReference>
<dbReference type="GO" id="GO:0004825">
    <property type="term" value="F:methionine-tRNA ligase activity"/>
    <property type="evidence" value="ECO:0007669"/>
    <property type="project" value="UniProtKB-EC"/>
</dbReference>
<protein>
    <recommendedName>
        <fullName evidence="3">Methionine--tRNA ligase</fullName>
        <ecNumber evidence="2">6.1.1.10</ecNumber>
    </recommendedName>
    <alternativeName>
        <fullName evidence="9">Methionyl-tRNA synthetase</fullName>
    </alternativeName>
</protein>
<evidence type="ECO:0000259" key="11">
    <source>
        <dbReference type="Pfam" id="PF09334"/>
    </source>
</evidence>
<evidence type="ECO:0000313" key="12">
    <source>
        <dbReference type="EMBL" id="OGY84569.1"/>
    </source>
</evidence>
<evidence type="ECO:0000256" key="8">
    <source>
        <dbReference type="ARBA" id="ARBA00023146"/>
    </source>
</evidence>
<dbReference type="InterPro" id="IPR023457">
    <property type="entry name" value="Met-tRNA_synth_2"/>
</dbReference>
<dbReference type="InterPro" id="IPR015413">
    <property type="entry name" value="Methionyl/Leucyl_tRNA_Synth"/>
</dbReference>
<dbReference type="NCBIfam" id="TIGR00398">
    <property type="entry name" value="metG"/>
    <property type="match status" value="1"/>
</dbReference>
<dbReference type="SUPFAM" id="SSF52374">
    <property type="entry name" value="Nucleotidylyl transferase"/>
    <property type="match status" value="1"/>
</dbReference>
<dbReference type="EC" id="6.1.1.10" evidence="2"/>
<dbReference type="Proteomes" id="UP000176952">
    <property type="component" value="Unassembled WGS sequence"/>
</dbReference>
<dbReference type="GO" id="GO:0005524">
    <property type="term" value="F:ATP binding"/>
    <property type="evidence" value="ECO:0007669"/>
    <property type="project" value="UniProtKB-KW"/>
</dbReference>
<keyword evidence="6 10" id="KW-0067">ATP-binding</keyword>
<evidence type="ECO:0000256" key="2">
    <source>
        <dbReference type="ARBA" id="ARBA00012838"/>
    </source>
</evidence>
<dbReference type="PRINTS" id="PR01041">
    <property type="entry name" value="TRNASYNTHMET"/>
</dbReference>
<dbReference type="CDD" id="cd00814">
    <property type="entry name" value="MetRS_core"/>
    <property type="match status" value="1"/>
</dbReference>
<feature type="domain" description="Methionyl/Leucyl tRNA synthetase" evidence="11">
    <location>
        <begin position="5"/>
        <end position="149"/>
    </location>
</feature>
<feature type="domain" description="Methionyl/Leucyl tRNA synthetase" evidence="11">
    <location>
        <begin position="150"/>
        <end position="363"/>
    </location>
</feature>
<keyword evidence="7 10" id="KW-0648">Protein biosynthesis</keyword>
<comment type="similarity">
    <text evidence="10">Belongs to the class-I aminoacyl-tRNA synthetase family.</text>
</comment>
<evidence type="ECO:0000256" key="10">
    <source>
        <dbReference type="RuleBase" id="RU363039"/>
    </source>
</evidence>
<dbReference type="InterPro" id="IPR033911">
    <property type="entry name" value="MetRS_core"/>
</dbReference>
<dbReference type="SUPFAM" id="SSF47323">
    <property type="entry name" value="Anticodon-binding domain of a subclass of class I aminoacyl-tRNA synthetases"/>
    <property type="match status" value="1"/>
</dbReference>
<evidence type="ECO:0000256" key="9">
    <source>
        <dbReference type="ARBA" id="ARBA00030904"/>
    </source>
</evidence>
<keyword evidence="8 10" id="KW-0030">Aminoacyl-tRNA synthetase</keyword>
<evidence type="ECO:0000256" key="1">
    <source>
        <dbReference type="ARBA" id="ARBA00003314"/>
    </source>
</evidence>
<dbReference type="PANTHER" id="PTHR43326">
    <property type="entry name" value="METHIONYL-TRNA SYNTHETASE"/>
    <property type="match status" value="1"/>
</dbReference>
<dbReference type="FunFam" id="2.170.220.10:FF:000003">
    <property type="entry name" value="Methionine--tRNA ligase"/>
    <property type="match status" value="1"/>
</dbReference>
<dbReference type="AlphaFoldDB" id="A0A1G2B7H9"/>
<evidence type="ECO:0000256" key="5">
    <source>
        <dbReference type="ARBA" id="ARBA00022741"/>
    </source>
</evidence>
<dbReference type="InterPro" id="IPR009080">
    <property type="entry name" value="tRNAsynth_Ia_anticodon-bd"/>
</dbReference>
<organism evidence="12 13">
    <name type="scientific">Candidatus Kerfeldbacteria bacterium RIFCSPHIGHO2_12_FULL_48_17</name>
    <dbReference type="NCBI Taxonomy" id="1798542"/>
    <lineage>
        <taxon>Bacteria</taxon>
        <taxon>Candidatus Kerfeldiibacteriota</taxon>
    </lineage>
</organism>
<dbReference type="Pfam" id="PF09334">
    <property type="entry name" value="tRNA-synt_1g"/>
    <property type="match status" value="2"/>
</dbReference>
<proteinExistence type="inferred from homology"/>
<keyword evidence="4 10" id="KW-0436">Ligase</keyword>
<gene>
    <name evidence="12" type="ORF">A3F54_05685</name>
</gene>
<evidence type="ECO:0000256" key="4">
    <source>
        <dbReference type="ARBA" id="ARBA00022598"/>
    </source>
</evidence>
<evidence type="ECO:0000256" key="6">
    <source>
        <dbReference type="ARBA" id="ARBA00022840"/>
    </source>
</evidence>
<dbReference type="Gene3D" id="3.40.50.620">
    <property type="entry name" value="HUPs"/>
    <property type="match status" value="1"/>
</dbReference>
<dbReference type="GO" id="GO:0006431">
    <property type="term" value="P:methionyl-tRNA aminoacylation"/>
    <property type="evidence" value="ECO:0007669"/>
    <property type="project" value="InterPro"/>
</dbReference>
<evidence type="ECO:0000313" key="13">
    <source>
        <dbReference type="Proteomes" id="UP000176952"/>
    </source>
</evidence>
<evidence type="ECO:0000256" key="7">
    <source>
        <dbReference type="ARBA" id="ARBA00022917"/>
    </source>
</evidence>
<comment type="caution">
    <text evidence="12">The sequence shown here is derived from an EMBL/GenBank/DDBJ whole genome shotgun (WGS) entry which is preliminary data.</text>
</comment>
<dbReference type="Gene3D" id="1.10.730.10">
    <property type="entry name" value="Isoleucyl-tRNA Synthetase, Domain 1"/>
    <property type="match status" value="1"/>
</dbReference>
<reference evidence="12 13" key="1">
    <citation type="journal article" date="2016" name="Nat. Commun.">
        <title>Thousands of microbial genomes shed light on interconnected biogeochemical processes in an aquifer system.</title>
        <authorList>
            <person name="Anantharaman K."/>
            <person name="Brown C.T."/>
            <person name="Hug L.A."/>
            <person name="Sharon I."/>
            <person name="Castelle C.J."/>
            <person name="Probst A.J."/>
            <person name="Thomas B.C."/>
            <person name="Singh A."/>
            <person name="Wilkins M.J."/>
            <person name="Karaoz U."/>
            <person name="Brodie E.L."/>
            <person name="Williams K.H."/>
            <person name="Hubbard S.S."/>
            <person name="Banfield J.F."/>
        </authorList>
    </citation>
    <scope>NUCLEOTIDE SEQUENCE [LARGE SCALE GENOMIC DNA]</scope>
</reference>
<dbReference type="STRING" id="1798542.A3F54_05685"/>
<dbReference type="EMBL" id="MHKD01000013">
    <property type="protein sequence ID" value="OGY84569.1"/>
    <property type="molecule type" value="Genomic_DNA"/>
</dbReference>